<gene>
    <name evidence="2" type="ORF">HKX05_09845</name>
    <name evidence="3" type="ORF">HLV41_15510</name>
</gene>
<dbReference type="GeneID" id="78487694"/>
<keyword evidence="5" id="KW-1185">Reference proteome</keyword>
<evidence type="ECO:0000256" key="1">
    <source>
        <dbReference type="SAM" id="SignalP"/>
    </source>
</evidence>
<dbReference type="RefSeq" id="WP_156477873.1">
    <property type="nucleotide sequence ID" value="NZ_JABEOV010000013.1"/>
</dbReference>
<dbReference type="EMBL" id="JABYQV010000015">
    <property type="protein sequence ID" value="NVP32447.1"/>
    <property type="molecule type" value="Genomic_DNA"/>
</dbReference>
<evidence type="ECO:0000313" key="3">
    <source>
        <dbReference type="EMBL" id="NVP32447.1"/>
    </source>
</evidence>
<organism evidence="3 4">
    <name type="scientific">Sphingomonas sanguinis</name>
    <dbReference type="NCBI Taxonomy" id="33051"/>
    <lineage>
        <taxon>Bacteria</taxon>
        <taxon>Pseudomonadati</taxon>
        <taxon>Pseudomonadota</taxon>
        <taxon>Alphaproteobacteria</taxon>
        <taxon>Sphingomonadales</taxon>
        <taxon>Sphingomonadaceae</taxon>
        <taxon>Sphingomonas</taxon>
    </lineage>
</organism>
<dbReference type="AlphaFoldDB" id="A0A7Y7URL8"/>
<sequence>MPVQSYYRRAIALALLLAPALASAQSKPIAAPGSFVPQGAVAYGASGAAATPVTPTTPLPVMTRGESFQLVTANAPAAAVALVGGAYVFSQLCTNYGSIALRYRGPDGATMTTLVSKTAADSGGGTVFSFGTNAIVDAVVSGTTGCNATLARMP</sequence>
<dbReference type="Proteomes" id="UP000531581">
    <property type="component" value="Unassembled WGS sequence"/>
</dbReference>
<dbReference type="EMBL" id="JABEOV010000013">
    <property type="protein sequence ID" value="NNG53651.1"/>
    <property type="molecule type" value="Genomic_DNA"/>
</dbReference>
<dbReference type="Proteomes" id="UP000557656">
    <property type="component" value="Unassembled WGS sequence"/>
</dbReference>
<evidence type="ECO:0008006" key="6">
    <source>
        <dbReference type="Google" id="ProtNLM"/>
    </source>
</evidence>
<reference evidence="4 5" key="1">
    <citation type="submission" date="2020-05" db="EMBL/GenBank/DDBJ databases">
        <title>Draft Genome Sequences of Sphingomonas sp. Isolated from the International Space Station.</title>
        <authorList>
            <person name="Bijlani S."/>
            <person name="Singh N.K."/>
            <person name="Mason C.E."/>
            <person name="Wang C.C."/>
            <person name="Venkateswaran K."/>
        </authorList>
    </citation>
    <scope>NUCLEOTIDE SEQUENCE [LARGE SCALE GENOMIC DNA]</scope>
    <source>
        <strain evidence="2 5">IIF7SW-B5</strain>
        <strain evidence="3">ISS-IIF7SWP</strain>
    </source>
</reference>
<proteinExistence type="predicted"/>
<accession>A0A7Y7URL8</accession>
<evidence type="ECO:0000313" key="5">
    <source>
        <dbReference type="Proteomes" id="UP000557656"/>
    </source>
</evidence>
<evidence type="ECO:0000313" key="2">
    <source>
        <dbReference type="EMBL" id="NNG53651.1"/>
    </source>
</evidence>
<name>A0A7Y7URL8_9SPHN</name>
<protein>
    <recommendedName>
        <fullName evidence="6">Lipoprotein</fullName>
    </recommendedName>
</protein>
<feature type="signal peptide" evidence="1">
    <location>
        <begin position="1"/>
        <end position="24"/>
    </location>
</feature>
<keyword evidence="1" id="KW-0732">Signal</keyword>
<evidence type="ECO:0000313" key="4">
    <source>
        <dbReference type="Proteomes" id="UP000531581"/>
    </source>
</evidence>
<comment type="caution">
    <text evidence="3">The sequence shown here is derived from an EMBL/GenBank/DDBJ whole genome shotgun (WGS) entry which is preliminary data.</text>
</comment>
<feature type="chain" id="PRO_5031257954" description="Lipoprotein" evidence="1">
    <location>
        <begin position="25"/>
        <end position="154"/>
    </location>
</feature>